<name>A0A382GF12_9ZZZZ</name>
<gene>
    <name evidence="4" type="ORF">METZ01_LOCUS226179</name>
</gene>
<evidence type="ECO:0008006" key="5">
    <source>
        <dbReference type="Google" id="ProtNLM"/>
    </source>
</evidence>
<accession>A0A382GF12</accession>
<evidence type="ECO:0000259" key="3">
    <source>
        <dbReference type="Pfam" id="PF22569"/>
    </source>
</evidence>
<dbReference type="GO" id="GO:0008829">
    <property type="term" value="F:dCTP deaminase activity"/>
    <property type="evidence" value="ECO:0007669"/>
    <property type="project" value="InterPro"/>
</dbReference>
<feature type="domain" description="2'-deoxycytidine 5'-triphosphate deaminase C-terminal" evidence="3">
    <location>
        <begin position="178"/>
        <end position="372"/>
    </location>
</feature>
<dbReference type="AlphaFoldDB" id="A0A382GF12"/>
<organism evidence="4">
    <name type="scientific">marine metagenome</name>
    <dbReference type="NCBI Taxonomy" id="408172"/>
    <lineage>
        <taxon>unclassified sequences</taxon>
        <taxon>metagenomes</taxon>
        <taxon>ecological metagenomes</taxon>
    </lineage>
</organism>
<dbReference type="InterPro" id="IPR010550">
    <property type="entry name" value="DCD_N"/>
</dbReference>
<dbReference type="Gene3D" id="2.70.40.10">
    <property type="match status" value="2"/>
</dbReference>
<dbReference type="Pfam" id="PF06559">
    <property type="entry name" value="DCD_N"/>
    <property type="match status" value="1"/>
</dbReference>
<sequence length="388" mass="43878">MANAPFESDGIFPDQWLREAVARGFIDSGELKIPESNFQPASLDLRLGPKAYRLRCSFVSDSKTVEEKLDDFVMGEIDLRDGAILERNRPYLIPLIEQLRLPPNVYAKTNPRSSTGRLDIFTRVISDRSTRFDEIAPGYHGKLYLEVASRSFTIHVKERLSLNQLRLITGNYRTSENSARDFHQHTPIIFAGGEPADASYLDGDNGVFLSIDLAGDENRVVGYKAKKNSYLLDLCTIGEHNVEDFWDPVYPEKKNRLVLEPEEFYLLLSAETVRIPPSFAAEMNAYEPTSGELRTHYAGFFDPGFGYDNQGLLLGSKAVLEVRAHDVPFMIENGQKVCQLEFQTMAEAPKVLYGADVGSSYQNQELTLSKHFRRPEPQTPVQFPLDLR</sequence>
<dbReference type="Pfam" id="PF22569">
    <property type="entry name" value="DCD_C"/>
    <property type="match status" value="1"/>
</dbReference>
<keyword evidence="1" id="KW-0378">Hydrolase</keyword>
<dbReference type="InterPro" id="IPR036157">
    <property type="entry name" value="dUTPase-like_sf"/>
</dbReference>
<dbReference type="PANTHER" id="PTHR42680">
    <property type="entry name" value="DCTP DEAMINASE"/>
    <property type="match status" value="1"/>
</dbReference>
<evidence type="ECO:0000259" key="2">
    <source>
        <dbReference type="Pfam" id="PF06559"/>
    </source>
</evidence>
<dbReference type="InterPro" id="IPR053811">
    <property type="entry name" value="DCD_C"/>
</dbReference>
<dbReference type="PANTHER" id="PTHR42680:SF3">
    <property type="entry name" value="DCTP DEAMINASE"/>
    <property type="match status" value="1"/>
</dbReference>
<evidence type="ECO:0000313" key="4">
    <source>
        <dbReference type="EMBL" id="SVB73325.1"/>
    </source>
</evidence>
<dbReference type="NCBIfam" id="NF005734">
    <property type="entry name" value="PRK07559.1"/>
    <property type="match status" value="1"/>
</dbReference>
<dbReference type="EMBL" id="UINC01054970">
    <property type="protein sequence ID" value="SVB73325.1"/>
    <property type="molecule type" value="Genomic_DNA"/>
</dbReference>
<proteinExistence type="predicted"/>
<dbReference type="InterPro" id="IPR033704">
    <property type="entry name" value="dUTPase_trimeric"/>
</dbReference>
<dbReference type="SUPFAM" id="SSF51283">
    <property type="entry name" value="dUTPase-like"/>
    <property type="match status" value="2"/>
</dbReference>
<protein>
    <recommendedName>
        <fullName evidence="5">dUTPase-like domain-containing protein</fullName>
    </recommendedName>
</protein>
<reference evidence="4" key="1">
    <citation type="submission" date="2018-05" db="EMBL/GenBank/DDBJ databases">
        <authorList>
            <person name="Lanie J.A."/>
            <person name="Ng W.-L."/>
            <person name="Kazmierczak K.M."/>
            <person name="Andrzejewski T.M."/>
            <person name="Davidsen T.M."/>
            <person name="Wayne K.J."/>
            <person name="Tettelin H."/>
            <person name="Glass J.I."/>
            <person name="Rusch D."/>
            <person name="Podicherti R."/>
            <person name="Tsui H.-C.T."/>
            <person name="Winkler M.E."/>
        </authorList>
    </citation>
    <scope>NUCLEOTIDE SEQUENCE</scope>
</reference>
<feature type="domain" description="2'-deoxycytidine 5'-triphosphate deaminase N-terminal" evidence="2">
    <location>
        <begin position="9"/>
        <end position="170"/>
    </location>
</feature>
<dbReference type="CDD" id="cd07557">
    <property type="entry name" value="trimeric_dUTPase"/>
    <property type="match status" value="1"/>
</dbReference>
<dbReference type="GO" id="GO:0009394">
    <property type="term" value="P:2'-deoxyribonucleotide metabolic process"/>
    <property type="evidence" value="ECO:0007669"/>
    <property type="project" value="InterPro"/>
</dbReference>
<evidence type="ECO:0000256" key="1">
    <source>
        <dbReference type="ARBA" id="ARBA00022801"/>
    </source>
</evidence>